<evidence type="ECO:0000313" key="4">
    <source>
        <dbReference type="Proteomes" id="UP000523955"/>
    </source>
</evidence>
<feature type="domain" description="DUF402" evidence="2">
    <location>
        <begin position="85"/>
        <end position="191"/>
    </location>
</feature>
<dbReference type="InterPro" id="IPR007295">
    <property type="entry name" value="DUF402"/>
</dbReference>
<dbReference type="Gene3D" id="2.40.380.10">
    <property type="entry name" value="FomD-like"/>
    <property type="match status" value="1"/>
</dbReference>
<evidence type="ECO:0000313" key="3">
    <source>
        <dbReference type="EMBL" id="MBB6628874.1"/>
    </source>
</evidence>
<keyword evidence="4" id="KW-1185">Reference proteome</keyword>
<proteinExistence type="predicted"/>
<comment type="caution">
    <text evidence="3">The sequence shown here is derived from an EMBL/GenBank/DDBJ whole genome shotgun (WGS) entry which is preliminary data.</text>
</comment>
<dbReference type="PANTHER" id="PTHR39159:SF1">
    <property type="entry name" value="UPF0374 PROTEIN YGAC"/>
    <property type="match status" value="1"/>
</dbReference>
<sequence>MSLSDARPSGTPPFWAPGTPIMWRYGDPARPHWATPMTVVRDDADALVAWLPAGTPVLKVGRADGGGFRDGDAATMFTAERTQLVGTWEEYDVLRVAPTGRPWSVWWFFPAGQATFEGWYVNLEDPHVRDADTTYSTDHVLDVWVEPDRTHHRKDVDELALAVEQGRYTPGQAARITAVAAEVEDVIAAWGPPFCDGWETFRPDPSWPVPQLP</sequence>
<dbReference type="PANTHER" id="PTHR39159">
    <property type="match status" value="1"/>
</dbReference>
<protein>
    <submittedName>
        <fullName evidence="3">DUF402 domain-containing protein</fullName>
    </submittedName>
</protein>
<organism evidence="3 4">
    <name type="scientific">Nocardioides luti</name>
    <dbReference type="NCBI Taxonomy" id="2761101"/>
    <lineage>
        <taxon>Bacteria</taxon>
        <taxon>Bacillati</taxon>
        <taxon>Actinomycetota</taxon>
        <taxon>Actinomycetes</taxon>
        <taxon>Propionibacteriales</taxon>
        <taxon>Nocardioidaceae</taxon>
        <taxon>Nocardioides</taxon>
    </lineage>
</organism>
<name>A0A7X0VBK9_9ACTN</name>
<dbReference type="RefSeq" id="WP_185253885.1">
    <property type="nucleotide sequence ID" value="NZ_JACKXE010000001.1"/>
</dbReference>
<dbReference type="SUPFAM" id="SSF159234">
    <property type="entry name" value="FomD-like"/>
    <property type="match status" value="1"/>
</dbReference>
<keyword evidence="1" id="KW-0378">Hydrolase</keyword>
<dbReference type="EMBL" id="JACKXE010000001">
    <property type="protein sequence ID" value="MBB6628874.1"/>
    <property type="molecule type" value="Genomic_DNA"/>
</dbReference>
<dbReference type="InterPro" id="IPR035930">
    <property type="entry name" value="FomD-like_sf"/>
</dbReference>
<dbReference type="GO" id="GO:0016787">
    <property type="term" value="F:hydrolase activity"/>
    <property type="evidence" value="ECO:0007669"/>
    <property type="project" value="UniProtKB-KW"/>
</dbReference>
<evidence type="ECO:0000256" key="1">
    <source>
        <dbReference type="ARBA" id="ARBA00022801"/>
    </source>
</evidence>
<dbReference type="Proteomes" id="UP000523955">
    <property type="component" value="Unassembled WGS sequence"/>
</dbReference>
<dbReference type="AlphaFoldDB" id="A0A7X0VBK9"/>
<dbReference type="InterPro" id="IPR050212">
    <property type="entry name" value="Ntdp-like"/>
</dbReference>
<evidence type="ECO:0000259" key="2">
    <source>
        <dbReference type="Pfam" id="PF04167"/>
    </source>
</evidence>
<reference evidence="3 4" key="1">
    <citation type="submission" date="2020-08" db="EMBL/GenBank/DDBJ databases">
        <authorList>
            <person name="Seo M.-J."/>
        </authorList>
    </citation>
    <scope>NUCLEOTIDE SEQUENCE [LARGE SCALE GENOMIC DNA]</scope>
    <source>
        <strain evidence="3 4">KIGAM211</strain>
    </source>
</reference>
<dbReference type="Pfam" id="PF04167">
    <property type="entry name" value="DUF402"/>
    <property type="match status" value="1"/>
</dbReference>
<gene>
    <name evidence="3" type="ORF">H5V45_16215</name>
</gene>
<accession>A0A7X0VBK9</accession>